<dbReference type="InterPro" id="IPR056912">
    <property type="entry name" value="Phage_JBD30_tail_term-like"/>
</dbReference>
<reference evidence="1 2" key="1">
    <citation type="submission" date="2012-09" db="EMBL/GenBank/DDBJ databases">
        <title>Draft Genome Sequences of 6 Strains from Genus Thauera.</title>
        <authorList>
            <person name="Liu B."/>
            <person name="Shapleigh J.P."/>
            <person name="Frostegard A.H."/>
        </authorList>
    </citation>
    <scope>NUCLEOTIDE SEQUENCE [LARGE SCALE GENOMIC DNA]</scope>
    <source>
        <strain evidence="1 2">B4P</strain>
    </source>
</reference>
<keyword evidence="2" id="KW-1185">Reference proteome</keyword>
<organism evidence="1 2">
    <name type="scientific">Thauera phenylacetica B4P</name>
    <dbReference type="NCBI Taxonomy" id="1234382"/>
    <lineage>
        <taxon>Bacteria</taxon>
        <taxon>Pseudomonadati</taxon>
        <taxon>Pseudomonadota</taxon>
        <taxon>Betaproteobacteria</taxon>
        <taxon>Rhodocyclales</taxon>
        <taxon>Zoogloeaceae</taxon>
        <taxon>Thauera</taxon>
    </lineage>
</organism>
<evidence type="ECO:0008006" key="3">
    <source>
        <dbReference type="Google" id="ProtNLM"/>
    </source>
</evidence>
<dbReference type="RefSeq" id="WP_004356605.1">
    <property type="nucleotide sequence ID" value="NZ_AMXF01000008.1"/>
</dbReference>
<gene>
    <name evidence="1" type="ORF">C667_02803</name>
</gene>
<dbReference type="EMBL" id="AMXF01000008">
    <property type="protein sequence ID" value="ENO98599.1"/>
    <property type="molecule type" value="Genomic_DNA"/>
</dbReference>
<evidence type="ECO:0000313" key="1">
    <source>
        <dbReference type="EMBL" id="ENO98599.1"/>
    </source>
</evidence>
<sequence length="153" mass="16399">MAAEPIDFMALEPLLLDRLRAALPAHVHVLAARDLAGLTEGTQLTPAVHVLYRDYRPGRAPASGWEELDQLWLTVIAVRNVSTLSTNEAVRADAGPLMGAVIGALGGWRPDLRGYKPLSLDGAPAAGYRAGFGYFPLGWRAPMRVRAACTGEP</sequence>
<evidence type="ECO:0000313" key="2">
    <source>
        <dbReference type="Proteomes" id="UP000013047"/>
    </source>
</evidence>
<comment type="caution">
    <text evidence="1">The sequence shown here is derived from an EMBL/GenBank/DDBJ whole genome shotgun (WGS) entry which is preliminary data.</text>
</comment>
<accession>N7A2S5</accession>
<dbReference type="OrthoDB" id="8812168at2"/>
<protein>
    <recommendedName>
        <fullName evidence="3">Tail terminator</fullName>
    </recommendedName>
</protein>
<dbReference type="Proteomes" id="UP000013047">
    <property type="component" value="Unassembled WGS sequence"/>
</dbReference>
<dbReference type="Pfam" id="PF23840">
    <property type="entry name" value="Phage_tail_terminator"/>
    <property type="match status" value="1"/>
</dbReference>
<proteinExistence type="predicted"/>
<dbReference type="AlphaFoldDB" id="N7A2S5"/>
<name>N7A2S5_9RHOO</name>